<keyword evidence="4" id="KW-1185">Reference proteome</keyword>
<evidence type="ECO:0008006" key="5">
    <source>
        <dbReference type="Google" id="ProtNLM"/>
    </source>
</evidence>
<dbReference type="AlphaFoldDB" id="A0A5B8XPQ6"/>
<protein>
    <recommendedName>
        <fullName evidence="5">HAMP domain-containing protein</fullName>
    </recommendedName>
</protein>
<keyword evidence="2" id="KW-0812">Transmembrane</keyword>
<proteinExistence type="predicted"/>
<feature type="transmembrane region" description="Helical" evidence="2">
    <location>
        <begin position="337"/>
        <end position="359"/>
    </location>
</feature>
<accession>A0A5B8XPQ6</accession>
<dbReference type="Proteomes" id="UP000321595">
    <property type="component" value="Chromosome"/>
</dbReference>
<reference evidence="3 4" key="1">
    <citation type="submission" date="2019-08" db="EMBL/GenBank/DDBJ databases">
        <authorList>
            <person name="Liang Q."/>
        </authorList>
    </citation>
    <scope>NUCLEOTIDE SEQUENCE [LARGE SCALE GENOMIC DNA]</scope>
    <source>
        <strain evidence="3 4">V1718</strain>
    </source>
</reference>
<dbReference type="EMBL" id="CP042467">
    <property type="protein sequence ID" value="QED25736.1"/>
    <property type="molecule type" value="Genomic_DNA"/>
</dbReference>
<sequence length="460" mass="49899">MLKTTIPSLIALLFVVAAVLTIISGTSAFTTALEQDAQESLRRSANVAEQAVRLEEASLLAKASFVGQGDTLYQAMKGEIELPEDQRPEEISFEEERHLVVHDKLTAQKYKLDDIAAKVKGRRNLELGPLERTPHDYDVFIALDDTGVGVAALGRNLFSWFGADVSKTFPSVKEVLKTGETRIEHWNWSFSGDDKRVHRVALAPIRRAEKEEIVGVVVVGYMLGDGAAKTQQKLLAGVSEDSKDQEVLDRAPDIVLFQGKQVVGSTFDTSRQSAVAAELDRVGGFSADAATIFELSEEGKRYLAMVRPIAGSGENAMGVAVMGDLTHALKPVKSLQITLALILGLMLLLGVGASIFLIVRWMSPLERLEIGIQEVIAGNKDHVWEPLKNHDLHEGLAQGLNLMSAYLQGKPMPDDENAGQSWSADELDSTNVGGPAPKVQGVSLPMMQAPPPKDDEDSEA</sequence>
<keyword evidence="2" id="KW-1133">Transmembrane helix</keyword>
<name>A0A5B8XPQ6_9DELT</name>
<evidence type="ECO:0000313" key="4">
    <source>
        <dbReference type="Proteomes" id="UP000321595"/>
    </source>
</evidence>
<evidence type="ECO:0000313" key="3">
    <source>
        <dbReference type="EMBL" id="QED25736.1"/>
    </source>
</evidence>
<evidence type="ECO:0000256" key="1">
    <source>
        <dbReference type="SAM" id="MobiDB-lite"/>
    </source>
</evidence>
<feature type="region of interest" description="Disordered" evidence="1">
    <location>
        <begin position="409"/>
        <end position="460"/>
    </location>
</feature>
<dbReference type="OrthoDB" id="5483900at2"/>
<gene>
    <name evidence="3" type="ORF">FRD01_00350</name>
</gene>
<organism evidence="3 4">
    <name type="scientific">Microvenator marinus</name>
    <dbReference type="NCBI Taxonomy" id="2600177"/>
    <lineage>
        <taxon>Bacteria</taxon>
        <taxon>Deltaproteobacteria</taxon>
        <taxon>Bradymonadales</taxon>
        <taxon>Microvenatoraceae</taxon>
        <taxon>Microvenator</taxon>
    </lineage>
</organism>
<keyword evidence="2" id="KW-0472">Membrane</keyword>
<dbReference type="RefSeq" id="WP_146956574.1">
    <property type="nucleotide sequence ID" value="NZ_CP042467.1"/>
</dbReference>
<dbReference type="KEGG" id="bbae:FRD01_00350"/>
<evidence type="ECO:0000256" key="2">
    <source>
        <dbReference type="SAM" id="Phobius"/>
    </source>
</evidence>
<dbReference type="Gene3D" id="6.10.340.10">
    <property type="match status" value="1"/>
</dbReference>